<keyword evidence="2" id="KW-0812">Transmembrane</keyword>
<dbReference type="InterPro" id="IPR006059">
    <property type="entry name" value="SBP"/>
</dbReference>
<sequence length="548" mass="59501">MDTLPKNQSNDSSDIASISGSYPEEKTAPAFGAEKPAAESAPAPIGAVTPVATPGTENPSPAFQPEAGAMPVNPPAPEASPFASPVVNEPPLPPPPPSTADNPFTIRADTAPVASGGGSNVKRLIAIAILIVALLAIGFVAFTVIGKLLTQQQPVVLQYWGLWENDQVLTPVIEAYQKSHPNIQIVYSRQSPRQYRETLQARIGRGEGPDIFRFHNTWVPMLGEELAPAGKIGYTPAEFQQTFYPVMSSDLVVGEQVYGVPLMIDGLGLYYNEDLLRSAGVTPPTTWEEFRVAASQLTVKDETNRIVTAGAALGGATNIEHFSDILAVMMMQNGVNLNNPVSVEAEQALSFYRQFADPPGNTWDETLDNSILAFASGKVAFIFAPSWQVFTIRDLNPQLKFQVIPIPQLQGTNVAWASYWVEGVSQKSEHQDEAWEFLKYLSSKEAMIQLYTEEAKLRSFGEPYSRVDLAQIISNDPFVGAYVRQAPIAQSFFLSSRTFDNGINDRMIKYLEDAVNSQAQGVSPAAALGTMAQGFNQVMQSFTAPPAR</sequence>
<feature type="transmembrane region" description="Helical" evidence="2">
    <location>
        <begin position="124"/>
        <end position="145"/>
    </location>
</feature>
<evidence type="ECO:0000313" key="4">
    <source>
        <dbReference type="Proteomes" id="UP000034543"/>
    </source>
</evidence>
<dbReference type="AlphaFoldDB" id="A0A0G1CID3"/>
<reference evidence="3 4" key="1">
    <citation type="journal article" date="2015" name="Nature">
        <title>rRNA introns, odd ribosomes, and small enigmatic genomes across a large radiation of phyla.</title>
        <authorList>
            <person name="Brown C.T."/>
            <person name="Hug L.A."/>
            <person name="Thomas B.C."/>
            <person name="Sharon I."/>
            <person name="Castelle C.J."/>
            <person name="Singh A."/>
            <person name="Wilkins M.J."/>
            <person name="Williams K.H."/>
            <person name="Banfield J.F."/>
        </authorList>
    </citation>
    <scope>NUCLEOTIDE SEQUENCE [LARGE SCALE GENOMIC DNA]</scope>
</reference>
<feature type="region of interest" description="Disordered" evidence="1">
    <location>
        <begin position="1"/>
        <end position="105"/>
    </location>
</feature>
<evidence type="ECO:0000256" key="2">
    <source>
        <dbReference type="SAM" id="Phobius"/>
    </source>
</evidence>
<comment type="caution">
    <text evidence="3">The sequence shown here is derived from an EMBL/GenBank/DDBJ whole genome shotgun (WGS) entry which is preliminary data.</text>
</comment>
<protein>
    <submittedName>
        <fullName evidence="3">Extracellular solute-binding protein family 1</fullName>
    </submittedName>
</protein>
<dbReference type="PATRIC" id="fig|1618436.3.peg.309"/>
<dbReference type="Pfam" id="PF01547">
    <property type="entry name" value="SBP_bac_1"/>
    <property type="match status" value="1"/>
</dbReference>
<feature type="compositionally biased region" description="Polar residues" evidence="1">
    <location>
        <begin position="1"/>
        <end position="20"/>
    </location>
</feature>
<dbReference type="Gene3D" id="3.40.190.10">
    <property type="entry name" value="Periplasmic binding protein-like II"/>
    <property type="match status" value="1"/>
</dbReference>
<proteinExistence type="predicted"/>
<dbReference type="SUPFAM" id="SSF53850">
    <property type="entry name" value="Periplasmic binding protein-like II"/>
    <property type="match status" value="1"/>
</dbReference>
<evidence type="ECO:0000256" key="1">
    <source>
        <dbReference type="SAM" id="MobiDB-lite"/>
    </source>
</evidence>
<accession>A0A0G1CID3</accession>
<dbReference type="Proteomes" id="UP000034543">
    <property type="component" value="Unassembled WGS sequence"/>
</dbReference>
<keyword evidence="2" id="KW-0472">Membrane</keyword>
<organism evidence="3 4">
    <name type="scientific">Candidatus Gottesmanbacteria bacterium GW2011_GWA1_43_11</name>
    <dbReference type="NCBI Taxonomy" id="1618436"/>
    <lineage>
        <taxon>Bacteria</taxon>
        <taxon>Candidatus Gottesmaniibacteriota</taxon>
    </lineage>
</organism>
<gene>
    <name evidence="3" type="ORF">UV59_C0006G0016</name>
</gene>
<dbReference type="PANTHER" id="PTHR43649">
    <property type="entry name" value="ARABINOSE-BINDING PROTEIN-RELATED"/>
    <property type="match status" value="1"/>
</dbReference>
<dbReference type="STRING" id="1618436.UV59_C0006G0016"/>
<dbReference type="InterPro" id="IPR050490">
    <property type="entry name" value="Bact_solute-bd_prot1"/>
</dbReference>
<feature type="compositionally biased region" description="Pro residues" evidence="1">
    <location>
        <begin position="88"/>
        <end position="98"/>
    </location>
</feature>
<evidence type="ECO:0000313" key="3">
    <source>
        <dbReference type="EMBL" id="KKS85560.1"/>
    </source>
</evidence>
<dbReference type="EMBL" id="LCFB01000006">
    <property type="protein sequence ID" value="KKS85560.1"/>
    <property type="molecule type" value="Genomic_DNA"/>
</dbReference>
<name>A0A0G1CID3_9BACT</name>
<keyword evidence="2" id="KW-1133">Transmembrane helix</keyword>
<feature type="compositionally biased region" description="Low complexity" evidence="1">
    <location>
        <begin position="33"/>
        <end position="44"/>
    </location>
</feature>